<dbReference type="InterPro" id="IPR025660">
    <property type="entry name" value="Pept_his_AS"/>
</dbReference>
<proteinExistence type="inferred from homology"/>
<feature type="domain" description="Cathepsin propeptide inhibitor" evidence="10">
    <location>
        <begin position="49"/>
        <end position="105"/>
    </location>
</feature>
<keyword evidence="7" id="KW-0732">Signal</keyword>
<keyword evidence="3" id="KW-0378">Hydrolase</keyword>
<dbReference type="SUPFAM" id="SSF54001">
    <property type="entry name" value="Cysteine proteinases"/>
    <property type="match status" value="1"/>
</dbReference>
<evidence type="ECO:0000259" key="9">
    <source>
        <dbReference type="SMART" id="SM00645"/>
    </source>
</evidence>
<dbReference type="FunFam" id="2.10.25.160:FF:000002">
    <property type="entry name" value="Cysteine protease 1"/>
    <property type="match status" value="1"/>
</dbReference>
<dbReference type="InterPro" id="IPR000118">
    <property type="entry name" value="Granulin"/>
</dbReference>
<keyword evidence="5" id="KW-1015">Disulfide bond</keyword>
<organism evidence="11 12">
    <name type="scientific">Rhododendron williamsianum</name>
    <dbReference type="NCBI Taxonomy" id="262921"/>
    <lineage>
        <taxon>Eukaryota</taxon>
        <taxon>Viridiplantae</taxon>
        <taxon>Streptophyta</taxon>
        <taxon>Embryophyta</taxon>
        <taxon>Tracheophyta</taxon>
        <taxon>Spermatophyta</taxon>
        <taxon>Magnoliopsida</taxon>
        <taxon>eudicotyledons</taxon>
        <taxon>Gunneridae</taxon>
        <taxon>Pentapetalae</taxon>
        <taxon>asterids</taxon>
        <taxon>Ericales</taxon>
        <taxon>Ericaceae</taxon>
        <taxon>Ericoideae</taxon>
        <taxon>Rhodoreae</taxon>
        <taxon>Rhododendron</taxon>
    </lineage>
</organism>
<dbReference type="EMBL" id="QEFC01001528">
    <property type="protein sequence ID" value="KAE9457194.1"/>
    <property type="molecule type" value="Genomic_DNA"/>
</dbReference>
<evidence type="ECO:0008006" key="13">
    <source>
        <dbReference type="Google" id="ProtNLM"/>
    </source>
</evidence>
<keyword evidence="12" id="KW-1185">Reference proteome</keyword>
<dbReference type="Gene3D" id="3.90.70.10">
    <property type="entry name" value="Cysteine proteinases"/>
    <property type="match status" value="1"/>
</dbReference>
<feature type="non-terminal residue" evidence="11">
    <location>
        <position position="1"/>
    </location>
</feature>
<dbReference type="Pfam" id="PF00112">
    <property type="entry name" value="Peptidase_C1"/>
    <property type="match status" value="1"/>
</dbReference>
<dbReference type="AlphaFoldDB" id="A0A6A4LLJ1"/>
<feature type="domain" description="Peptidase C1A papain C-terminal" evidence="9">
    <location>
        <begin position="137"/>
        <end position="360"/>
    </location>
</feature>
<dbReference type="Pfam" id="PF00396">
    <property type="entry name" value="Granulin"/>
    <property type="match status" value="1"/>
</dbReference>
<evidence type="ECO:0000256" key="5">
    <source>
        <dbReference type="ARBA" id="ARBA00023157"/>
    </source>
</evidence>
<evidence type="ECO:0000259" key="10">
    <source>
        <dbReference type="SMART" id="SM00848"/>
    </source>
</evidence>
<dbReference type="InterPro" id="IPR025661">
    <property type="entry name" value="Pept_asp_AS"/>
</dbReference>
<dbReference type="InterPro" id="IPR013201">
    <property type="entry name" value="Prot_inhib_I29"/>
</dbReference>
<evidence type="ECO:0000256" key="1">
    <source>
        <dbReference type="ARBA" id="ARBA00008455"/>
    </source>
</evidence>
<dbReference type="InterPro" id="IPR039417">
    <property type="entry name" value="Peptidase_C1A_papain-like"/>
</dbReference>
<dbReference type="InterPro" id="IPR038765">
    <property type="entry name" value="Papain-like_cys_pep_sf"/>
</dbReference>
<evidence type="ECO:0000259" key="8">
    <source>
        <dbReference type="SMART" id="SM00277"/>
    </source>
</evidence>
<dbReference type="PANTHER" id="PTHR12411">
    <property type="entry name" value="CYSTEINE PROTEASE FAMILY C1-RELATED"/>
    <property type="match status" value="1"/>
</dbReference>
<comment type="similarity">
    <text evidence="1">Belongs to the peptidase C1 family.</text>
</comment>
<keyword evidence="6" id="KW-0325">Glycoprotein</keyword>
<feature type="chain" id="PRO_5025517704" description="Granulins domain-containing protein" evidence="7">
    <location>
        <begin position="27"/>
        <end position="474"/>
    </location>
</feature>
<dbReference type="InterPro" id="IPR000668">
    <property type="entry name" value="Peptidase_C1A_C"/>
</dbReference>
<comment type="caution">
    <text evidence="11">The sequence shown here is derived from an EMBL/GenBank/DDBJ whole genome shotgun (WGS) entry which is preliminary data.</text>
</comment>
<feature type="domain" description="Granulins" evidence="8">
    <location>
        <begin position="383"/>
        <end position="440"/>
    </location>
</feature>
<gene>
    <name evidence="11" type="ORF">C3L33_10906</name>
</gene>
<dbReference type="SMART" id="SM00848">
    <property type="entry name" value="Inhibitor_I29"/>
    <property type="match status" value="1"/>
</dbReference>
<dbReference type="PROSITE" id="PS00640">
    <property type="entry name" value="THIOL_PROTEASE_ASN"/>
    <property type="match status" value="1"/>
</dbReference>
<reference evidence="11 12" key="1">
    <citation type="journal article" date="2019" name="Genome Biol. Evol.">
        <title>The Rhododendron genome and chromosomal organization provide insight into shared whole-genome duplications across the heath family (Ericaceae).</title>
        <authorList>
            <person name="Soza V.L."/>
            <person name="Lindsley D."/>
            <person name="Waalkes A."/>
            <person name="Ramage E."/>
            <person name="Patwardhan R.P."/>
            <person name="Burton J.N."/>
            <person name="Adey A."/>
            <person name="Kumar A."/>
            <person name="Qiu R."/>
            <person name="Shendure J."/>
            <person name="Hall B."/>
        </authorList>
    </citation>
    <scope>NUCLEOTIDE SEQUENCE [LARGE SCALE GENOMIC DNA]</scope>
    <source>
        <strain evidence="11">RSF 1966-606</strain>
    </source>
</reference>
<dbReference type="PROSITE" id="PS00639">
    <property type="entry name" value="THIOL_PROTEASE_HIS"/>
    <property type="match status" value="1"/>
</dbReference>
<feature type="signal peptide" evidence="7">
    <location>
        <begin position="1"/>
        <end position="26"/>
    </location>
</feature>
<protein>
    <recommendedName>
        <fullName evidence="13">Granulins domain-containing protein</fullName>
    </recommendedName>
</protein>
<dbReference type="OrthoDB" id="10253408at2759"/>
<dbReference type="InterPro" id="IPR037277">
    <property type="entry name" value="Granulin_sf"/>
</dbReference>
<dbReference type="SMART" id="SM00277">
    <property type="entry name" value="GRAN"/>
    <property type="match status" value="1"/>
</dbReference>
<evidence type="ECO:0000256" key="4">
    <source>
        <dbReference type="ARBA" id="ARBA00022807"/>
    </source>
</evidence>
<dbReference type="GO" id="GO:0006508">
    <property type="term" value="P:proteolysis"/>
    <property type="evidence" value="ECO:0007669"/>
    <property type="project" value="UniProtKB-KW"/>
</dbReference>
<keyword evidence="4" id="KW-0788">Thiol protease</keyword>
<dbReference type="CDD" id="cd02248">
    <property type="entry name" value="Peptidase_C1A"/>
    <property type="match status" value="1"/>
</dbReference>
<keyword evidence="2" id="KW-0645">Protease</keyword>
<dbReference type="SUPFAM" id="SSF57277">
    <property type="entry name" value="Granulin repeat"/>
    <property type="match status" value="1"/>
</dbReference>
<dbReference type="InterPro" id="IPR013128">
    <property type="entry name" value="Peptidase_C1A"/>
</dbReference>
<evidence type="ECO:0000256" key="2">
    <source>
        <dbReference type="ARBA" id="ARBA00022670"/>
    </source>
</evidence>
<name>A0A6A4LLJ1_9ERIC</name>
<dbReference type="GO" id="GO:0008234">
    <property type="term" value="F:cysteine-type peptidase activity"/>
    <property type="evidence" value="ECO:0007669"/>
    <property type="project" value="UniProtKB-KW"/>
</dbReference>
<evidence type="ECO:0000256" key="3">
    <source>
        <dbReference type="ARBA" id="ARBA00022801"/>
    </source>
</evidence>
<dbReference type="Gene3D" id="2.10.25.160">
    <property type="entry name" value="Granulin"/>
    <property type="match status" value="1"/>
</dbReference>
<dbReference type="Pfam" id="PF08246">
    <property type="entry name" value="Inhibitor_I29"/>
    <property type="match status" value="1"/>
</dbReference>
<dbReference type="SMART" id="SM00645">
    <property type="entry name" value="Pept_C1"/>
    <property type="match status" value="1"/>
</dbReference>
<evidence type="ECO:0000256" key="7">
    <source>
        <dbReference type="SAM" id="SignalP"/>
    </source>
</evidence>
<evidence type="ECO:0000313" key="11">
    <source>
        <dbReference type="EMBL" id="KAE9457194.1"/>
    </source>
</evidence>
<sequence>MGSPFRSLIPTAILFFFSVLLVLSSALDMSIIGSGEPHRRSDDEVASMFESWLVSHGKNYNALGEKERRFQIFKHNLRFIDDHNAENRSYKLGLNRFADLTNEEYRSKYLGAKAGSGRRLTATKTSDRYVVKDGESLPDAVDWREKGAVVDVKDQGSCGERCLLDLTAVPSDEWELLGFFDDCRVEGVNQIVTGDLISLSEQELVECDNTYNEGCDGVSWTTPLNSSSTMAASTLRPTTLIMLGMKNAKVVTIDSYEDVPANDEKALQKAVASQPVSVAIEAGGMTFQFYESGVYTGKCGTALDHGVTAVGYGTEDGAGYWIVKNSWGSSWGESGYIRMERSTAGLTGKCGIAMEASYPIKTGLNPPNPGPSPPSPITPPTVCDDNYACPESTTCCCVYEFGKACFAWGCCPLEGATCCEDHSSCCPHDYPVCNVYSGTCRLSKDNPLGVKAMQRTPAKPQWAYTNDDGKLSSA</sequence>
<dbReference type="Proteomes" id="UP000428333">
    <property type="component" value="Linkage Group LG06"/>
</dbReference>
<evidence type="ECO:0000256" key="6">
    <source>
        <dbReference type="ARBA" id="ARBA00023180"/>
    </source>
</evidence>
<evidence type="ECO:0000313" key="12">
    <source>
        <dbReference type="Proteomes" id="UP000428333"/>
    </source>
</evidence>
<accession>A0A6A4LLJ1</accession>